<gene>
    <name evidence="2" type="ORF">JQN84_13905</name>
</gene>
<evidence type="ECO:0000313" key="2">
    <source>
        <dbReference type="EMBL" id="MBM7083611.1"/>
    </source>
</evidence>
<keyword evidence="1" id="KW-0812">Transmembrane</keyword>
<keyword evidence="3" id="KW-1185">Reference proteome</keyword>
<keyword evidence="1" id="KW-1133">Transmembrane helix</keyword>
<evidence type="ECO:0000313" key="3">
    <source>
        <dbReference type="Proteomes" id="UP000809587"/>
    </source>
</evidence>
<accession>A0ABS2JDF6</accession>
<feature type="transmembrane region" description="Helical" evidence="1">
    <location>
        <begin position="32"/>
        <end position="49"/>
    </location>
</feature>
<proteinExistence type="predicted"/>
<reference evidence="2 3" key="1">
    <citation type="submission" date="2021-02" db="EMBL/GenBank/DDBJ databases">
        <authorList>
            <person name="Lee D.-H."/>
        </authorList>
    </citation>
    <scope>NUCLEOTIDE SEQUENCE [LARGE SCALE GENOMIC DNA]</scope>
    <source>
        <strain evidence="2 3">MMS20-R2-29</strain>
    </source>
</reference>
<evidence type="ECO:0000256" key="1">
    <source>
        <dbReference type="SAM" id="Phobius"/>
    </source>
</evidence>
<sequence length="64" mass="6470">MRDVVTLALDVLGLLLLAAGLGVAVGQLAGPGSGLIVAAVVVLAGRWWADRRGQPTPGRPGEQL</sequence>
<protein>
    <submittedName>
        <fullName evidence="2">Uncharacterized protein</fullName>
    </submittedName>
</protein>
<name>A0ABS2JDF6_9ACTN</name>
<comment type="caution">
    <text evidence="2">The sequence shown here is derived from an EMBL/GenBank/DDBJ whole genome shotgun (WGS) entry which is preliminary data.</text>
</comment>
<dbReference type="EMBL" id="JAFEUO010000003">
    <property type="protein sequence ID" value="MBM7083611.1"/>
    <property type="molecule type" value="Genomic_DNA"/>
</dbReference>
<dbReference type="RefSeq" id="WP_204958750.1">
    <property type="nucleotide sequence ID" value="NZ_JAFEUO010000003.1"/>
</dbReference>
<dbReference type="Proteomes" id="UP000809587">
    <property type="component" value="Unassembled WGS sequence"/>
</dbReference>
<organism evidence="2 3">
    <name type="scientific">Micromonospora humidisoli</name>
    <dbReference type="NCBI Taxonomy" id="2807622"/>
    <lineage>
        <taxon>Bacteria</taxon>
        <taxon>Bacillati</taxon>
        <taxon>Actinomycetota</taxon>
        <taxon>Actinomycetes</taxon>
        <taxon>Micromonosporales</taxon>
        <taxon>Micromonosporaceae</taxon>
        <taxon>Micromonospora</taxon>
    </lineage>
</organism>
<keyword evidence="1" id="KW-0472">Membrane</keyword>